<dbReference type="SUPFAM" id="SSF55874">
    <property type="entry name" value="ATPase domain of HSP90 chaperone/DNA topoisomerase II/histidine kinase"/>
    <property type="match status" value="1"/>
</dbReference>
<dbReference type="InterPro" id="IPR036890">
    <property type="entry name" value="HATPase_C_sf"/>
</dbReference>
<dbReference type="PRINTS" id="PR00775">
    <property type="entry name" value="HEATSHOCK90"/>
</dbReference>
<evidence type="ECO:0000256" key="2">
    <source>
        <dbReference type="ARBA" id="ARBA00022741"/>
    </source>
</evidence>
<evidence type="ECO:0000313" key="8">
    <source>
        <dbReference type="Proteomes" id="UP001183414"/>
    </source>
</evidence>
<comment type="caution">
    <text evidence="7">The sequence shown here is derived from an EMBL/GenBank/DDBJ whole genome shotgun (WGS) entry which is preliminary data.</text>
</comment>
<comment type="similarity">
    <text evidence="1">Belongs to the heat shock protein 90 family.</text>
</comment>
<feature type="domain" description="Histidine kinase/HSP90-like ATPase" evidence="6">
    <location>
        <begin position="36"/>
        <end position="187"/>
    </location>
</feature>
<dbReference type="RefSeq" id="WP_311672740.1">
    <property type="nucleotide sequence ID" value="NZ_JAVREQ010000006.1"/>
</dbReference>
<evidence type="ECO:0000256" key="3">
    <source>
        <dbReference type="ARBA" id="ARBA00022840"/>
    </source>
</evidence>
<reference evidence="8" key="1">
    <citation type="submission" date="2023-07" db="EMBL/GenBank/DDBJ databases">
        <title>30 novel species of actinomycetes from the DSMZ collection.</title>
        <authorList>
            <person name="Nouioui I."/>
        </authorList>
    </citation>
    <scope>NUCLEOTIDE SEQUENCE [LARGE SCALE GENOMIC DNA]</scope>
    <source>
        <strain evidence="8">DSM 42041</strain>
    </source>
</reference>
<dbReference type="PIRSF" id="PIRSF002583">
    <property type="entry name" value="Hsp90"/>
    <property type="match status" value="1"/>
</dbReference>
<dbReference type="Proteomes" id="UP001183414">
    <property type="component" value="Unassembled WGS sequence"/>
</dbReference>
<organism evidence="7 8">
    <name type="scientific">Streptomyces hazeniae</name>
    <dbReference type="NCBI Taxonomy" id="3075538"/>
    <lineage>
        <taxon>Bacteria</taxon>
        <taxon>Bacillati</taxon>
        <taxon>Actinomycetota</taxon>
        <taxon>Actinomycetes</taxon>
        <taxon>Kitasatosporales</taxon>
        <taxon>Streptomycetaceae</taxon>
        <taxon>Streptomyces</taxon>
    </lineage>
</organism>
<dbReference type="Pfam" id="PF00183">
    <property type="entry name" value="HSP90"/>
    <property type="match status" value="1"/>
</dbReference>
<dbReference type="Pfam" id="PF13589">
    <property type="entry name" value="HATPase_c_3"/>
    <property type="match status" value="1"/>
</dbReference>
<dbReference type="InterPro" id="IPR003594">
    <property type="entry name" value="HATPase_dom"/>
</dbReference>
<evidence type="ECO:0000256" key="5">
    <source>
        <dbReference type="SAM" id="MobiDB-lite"/>
    </source>
</evidence>
<keyword evidence="4" id="KW-0143">Chaperone</keyword>
<dbReference type="PANTHER" id="PTHR11528">
    <property type="entry name" value="HEAT SHOCK PROTEIN 90 FAMILY MEMBER"/>
    <property type="match status" value="1"/>
</dbReference>
<feature type="region of interest" description="Disordered" evidence="5">
    <location>
        <begin position="167"/>
        <end position="189"/>
    </location>
</feature>
<evidence type="ECO:0000313" key="7">
    <source>
        <dbReference type="EMBL" id="MDT0378908.1"/>
    </source>
</evidence>
<protein>
    <submittedName>
        <fullName evidence="7">HSP90 family protein</fullName>
    </submittedName>
</protein>
<evidence type="ECO:0000259" key="6">
    <source>
        <dbReference type="SMART" id="SM00387"/>
    </source>
</evidence>
<gene>
    <name evidence="7" type="ORF">RM572_09000</name>
</gene>
<dbReference type="EMBL" id="JAVREQ010000006">
    <property type="protein sequence ID" value="MDT0378908.1"/>
    <property type="molecule type" value="Genomic_DNA"/>
</dbReference>
<dbReference type="NCBIfam" id="NF010683">
    <property type="entry name" value="PRK14083.1"/>
    <property type="match status" value="1"/>
</dbReference>
<dbReference type="InterPro" id="IPR020568">
    <property type="entry name" value="Ribosomal_Su5_D2-typ_SF"/>
</dbReference>
<keyword evidence="2" id="KW-0547">Nucleotide-binding</keyword>
<dbReference type="InterPro" id="IPR020575">
    <property type="entry name" value="Hsp90_N"/>
</dbReference>
<sequence>MPSPVPDEHAVDGEHVPAVNSFQVDLRGLVDLLSHHLYSSPRVYVRELLQNAVDAVTARRAHDGAARIRIRLVAADGAVRIEDTGIGLTADEVHTLLATIGRSSKRGGEHGLESARREFLGQFGIGLLACFVVARRIRVVTRSARDPQAPPVEWLAADDGSYTVRTLPDDARPEPGTTVHLEPRPGAEEWTTPARVEELARDYGSLLPYDITFTGDDGASRPVTDLPAVWDRGHPSPAARRVALARHCTELFGFSPLDSIDLDLPLAGIRGVAYVLPEPTSPAHRAGHRVHLKGMLLTDRADNLLPDWAFFVRVVLDTDTLRPTASRENLYDDETLAAVRDALGARVRDWLTELAAGEPDRLAAFLRVHHLGVKSLARHDTELLDLMLPWLPFETSDGQMNLEEFAAVHNEIHFTRTVEEFRQIAPIAAAHGLGVVNAGYTYDADLLAQVPAVRPTVKVAELDAGAVTDRLDPVGADAELALAAFLATARTRLDPLGCDVALRAFQPVGVPALFLDDRQARHERDRATAQENADSLWSDILGSLRGSAPRARLVLNHNNPLIRRVAGLPEAELTGTAVESLYGQALLMSQRPLRPADTNLLNRAFLGLLEWATHPATDTPADDSPEDRA</sequence>
<keyword evidence="8" id="KW-1185">Reference proteome</keyword>
<name>A0ABU2NRP6_9ACTN</name>
<evidence type="ECO:0000256" key="1">
    <source>
        <dbReference type="ARBA" id="ARBA00008239"/>
    </source>
</evidence>
<dbReference type="SMART" id="SM00387">
    <property type="entry name" value="HATPase_c"/>
    <property type="match status" value="1"/>
</dbReference>
<proteinExistence type="inferred from homology"/>
<dbReference type="Gene3D" id="3.30.565.10">
    <property type="entry name" value="Histidine kinase-like ATPase, C-terminal domain"/>
    <property type="match status" value="1"/>
</dbReference>
<accession>A0ABU2NRP6</accession>
<dbReference type="Gene3D" id="3.30.230.80">
    <property type="match status" value="1"/>
</dbReference>
<dbReference type="SUPFAM" id="SSF54211">
    <property type="entry name" value="Ribosomal protein S5 domain 2-like"/>
    <property type="match status" value="1"/>
</dbReference>
<evidence type="ECO:0000256" key="4">
    <source>
        <dbReference type="ARBA" id="ARBA00023186"/>
    </source>
</evidence>
<dbReference type="InterPro" id="IPR001404">
    <property type="entry name" value="Hsp90_fam"/>
</dbReference>
<keyword evidence="3" id="KW-0067">ATP-binding</keyword>